<proteinExistence type="predicted"/>
<reference evidence="1 2" key="1">
    <citation type="submission" date="2022-12" db="EMBL/GenBank/DDBJ databases">
        <authorList>
            <person name="Mo P."/>
        </authorList>
    </citation>
    <scope>NUCLEOTIDE SEQUENCE [LARGE SCALE GENOMIC DNA]</scope>
    <source>
        <strain evidence="1 2">HUAS 2-6</strain>
    </source>
</reference>
<gene>
    <name evidence="1" type="ORF">O1G22_39100</name>
</gene>
<protein>
    <submittedName>
        <fullName evidence="1">Uncharacterized protein</fullName>
    </submittedName>
</protein>
<evidence type="ECO:0000313" key="1">
    <source>
        <dbReference type="EMBL" id="WBO68403.1"/>
    </source>
</evidence>
<dbReference type="RefSeq" id="WP_270085644.1">
    <property type="nucleotide sequence ID" value="NZ_CP115300.1"/>
</dbReference>
<sequence length="222" mass="22602">MFGAVWNIVTLAVIAAPAQWFWGGPPTPAPFAGDVLLPHRIDALFGETVRGTDPRDVAGSSGAMHFLAAILAAGLLPTSPATGERLPAACVPAAGLAMWVVQENRRSLLACYGFVLGGAVLLIGRLVPHGGAAAVAGQALPAAPRPRRLTRADGAAASPDRAVRLAVLHGRPVTVRVPVGTGVTMALPPGTKLAESGARTVDEFGVPPREAFAVPRAPVSSA</sequence>
<dbReference type="Proteomes" id="UP001212326">
    <property type="component" value="Chromosome"/>
</dbReference>
<accession>A0ABY7PIY2</accession>
<evidence type="ECO:0000313" key="2">
    <source>
        <dbReference type="Proteomes" id="UP001212326"/>
    </source>
</evidence>
<keyword evidence="2" id="KW-1185">Reference proteome</keyword>
<dbReference type="EMBL" id="CP115300">
    <property type="protein sequence ID" value="WBO68403.1"/>
    <property type="molecule type" value="Genomic_DNA"/>
</dbReference>
<name>A0ABY7PIY2_9ACTN</name>
<organism evidence="1 2">
    <name type="scientific">Streptomyces camelliae</name>
    <dbReference type="NCBI Taxonomy" id="3004093"/>
    <lineage>
        <taxon>Bacteria</taxon>
        <taxon>Bacillati</taxon>
        <taxon>Actinomycetota</taxon>
        <taxon>Actinomycetes</taxon>
        <taxon>Kitasatosporales</taxon>
        <taxon>Streptomycetaceae</taxon>
        <taxon>Streptomyces</taxon>
    </lineage>
</organism>